<evidence type="ECO:0000256" key="9">
    <source>
        <dbReference type="HAMAP-Rule" id="MF_00145"/>
    </source>
</evidence>
<evidence type="ECO:0000256" key="3">
    <source>
        <dbReference type="ARBA" id="ARBA00011245"/>
    </source>
</evidence>
<evidence type="ECO:0000256" key="1">
    <source>
        <dbReference type="ARBA" id="ARBA00000642"/>
    </source>
</evidence>
<feature type="binding site" evidence="9">
    <location>
        <position position="37"/>
    </location>
    <ligand>
        <name>substrate</name>
    </ligand>
</feature>
<proteinExistence type="inferred from homology"/>
<feature type="binding site" evidence="9">
    <location>
        <position position="118"/>
    </location>
    <ligand>
        <name>substrate</name>
    </ligand>
</feature>
<comment type="subcellular location">
    <subcellularLocation>
        <location evidence="9">Cytoplasm</location>
    </subcellularLocation>
</comment>
<comment type="similarity">
    <text evidence="2 9 10">Belongs to the phosphoglycerate kinase family.</text>
</comment>
<keyword evidence="12" id="KW-1185">Reference proteome</keyword>
<comment type="caution">
    <text evidence="9">Lacks conserved residue(s) required for the propagation of feature annotation.</text>
</comment>
<evidence type="ECO:0000256" key="10">
    <source>
        <dbReference type="RuleBase" id="RU000532"/>
    </source>
</evidence>
<dbReference type="GO" id="GO:0016301">
    <property type="term" value="F:kinase activity"/>
    <property type="evidence" value="ECO:0007669"/>
    <property type="project" value="UniProtKB-KW"/>
</dbReference>
<dbReference type="PRINTS" id="PR00477">
    <property type="entry name" value="PHGLYCKINASE"/>
</dbReference>
<dbReference type="RefSeq" id="WP_275246680.1">
    <property type="nucleotide sequence ID" value="NZ_BAABDX010000001.1"/>
</dbReference>
<feature type="binding site" evidence="9">
    <location>
        <begin position="22"/>
        <end position="24"/>
    </location>
    <ligand>
        <name>substrate</name>
    </ligand>
</feature>
<protein>
    <recommendedName>
        <fullName evidence="4 9">Phosphoglycerate kinase</fullName>
        <ecNumber evidence="4 9">2.7.2.3</ecNumber>
    </recommendedName>
</protein>
<feature type="binding site" evidence="9">
    <location>
        <position position="323"/>
    </location>
    <ligand>
        <name>ATP</name>
        <dbReference type="ChEBI" id="CHEBI:30616"/>
    </ligand>
</feature>
<organism evidence="11 12">
    <name type="scientific">Afipia carboxydohydrogena</name>
    <name type="common">Pseudomonas carboxydohydrogena</name>
    <dbReference type="NCBI Taxonomy" id="290"/>
    <lineage>
        <taxon>Bacteria</taxon>
        <taxon>Pseudomonadati</taxon>
        <taxon>Pseudomonadota</taxon>
        <taxon>Alphaproteobacteria</taxon>
        <taxon>Hyphomicrobiales</taxon>
        <taxon>Nitrobacteraceae</taxon>
        <taxon>Afipia</taxon>
    </lineage>
</organism>
<evidence type="ECO:0000256" key="5">
    <source>
        <dbReference type="ARBA" id="ARBA00022679"/>
    </source>
</evidence>
<accession>A0ABY8BQ20</accession>
<gene>
    <name evidence="9" type="primary">pgk</name>
    <name evidence="11" type="ORF">AFIC_002630</name>
</gene>
<dbReference type="EC" id="2.7.2.3" evidence="4 9"/>
<name>A0ABY8BQ20_AFICR</name>
<evidence type="ECO:0000256" key="7">
    <source>
        <dbReference type="ARBA" id="ARBA00022777"/>
    </source>
</evidence>
<dbReference type="HAMAP" id="MF_00145">
    <property type="entry name" value="Phosphoglyc_kinase"/>
    <property type="match status" value="1"/>
</dbReference>
<keyword evidence="9" id="KW-0324">Glycolysis</keyword>
<feature type="binding site" evidence="9">
    <location>
        <begin position="60"/>
        <end position="63"/>
    </location>
    <ligand>
        <name>substrate</name>
    </ligand>
</feature>
<comment type="catalytic activity">
    <reaction evidence="1 9 10">
        <text>(2R)-3-phosphoglycerate + ATP = (2R)-3-phospho-glyceroyl phosphate + ADP</text>
        <dbReference type="Rhea" id="RHEA:14801"/>
        <dbReference type="ChEBI" id="CHEBI:30616"/>
        <dbReference type="ChEBI" id="CHEBI:57604"/>
        <dbReference type="ChEBI" id="CHEBI:58272"/>
        <dbReference type="ChEBI" id="CHEBI:456216"/>
        <dbReference type="EC" id="2.7.2.3"/>
    </reaction>
</comment>
<sequence>MADLRTLDGLDLAGKRVVVRADLNVPMNRGMVSDDTRIRCLVPTLNELAEKGASVVVLSHFGRPDGKPVAEFSLEPLRGPLEALAGRPVRFVSTDWTDSVPVSRFGRIGEIVLMENTRFHPGEEANDPAFARRLANLGDIFVNDAFSVSHRAHASTEGIARLLPSYAGRCMEAELAALDKALGNPIRPIGAVIGGAKISTKLAILENLVKRTDILVVGGGMANTLLYAGGKEIGRSICEPQLCPVAERILQQASEHGCTIVLPTDVVIADKFAPGAAHATVNVDDVPADSMILDIGPDTVAAVAEKFSRLKTLLWNGPLGAFEVEPFGKGTFALANAAARLTQTKELLTVAGGGDTLAALSASGAIDDFSYVSAAGGAFLEWLEGRELPGVEVLRTNSGTEV</sequence>
<feature type="binding site" evidence="9">
    <location>
        <position position="151"/>
    </location>
    <ligand>
        <name>substrate</name>
    </ligand>
</feature>
<keyword evidence="6 9" id="KW-0547">Nucleotide-binding</keyword>
<evidence type="ECO:0000256" key="6">
    <source>
        <dbReference type="ARBA" id="ARBA00022741"/>
    </source>
</evidence>
<comment type="pathway">
    <text evidence="9">Carbohydrate degradation; glycolysis; pyruvate from D-glyceraldehyde 3-phosphate: step 2/5.</text>
</comment>
<dbReference type="SUPFAM" id="SSF53748">
    <property type="entry name" value="Phosphoglycerate kinase"/>
    <property type="match status" value="1"/>
</dbReference>
<dbReference type="Pfam" id="PF00162">
    <property type="entry name" value="PGK"/>
    <property type="match status" value="1"/>
</dbReference>
<dbReference type="Gene3D" id="3.40.50.1260">
    <property type="entry name" value="Phosphoglycerate kinase, N-terminal domain"/>
    <property type="match status" value="2"/>
</dbReference>
<keyword evidence="7 9" id="KW-0418">Kinase</keyword>
<evidence type="ECO:0000256" key="4">
    <source>
        <dbReference type="ARBA" id="ARBA00013061"/>
    </source>
</evidence>
<reference evidence="11 12" key="1">
    <citation type="submission" date="2022-11" db="EMBL/GenBank/DDBJ databases">
        <authorList>
            <person name="Siebert D."/>
            <person name="Busche T."/>
            <person name="Saydam E."/>
            <person name="Kalinowski J."/>
            <person name="Ruckert C."/>
            <person name="Blombach B."/>
        </authorList>
    </citation>
    <scope>NUCLEOTIDE SEQUENCE [LARGE SCALE GENOMIC DNA]</scope>
    <source>
        <strain evidence="11 12">DSM 1083</strain>
    </source>
</reference>
<dbReference type="PIRSF" id="PIRSF000724">
    <property type="entry name" value="Pgk"/>
    <property type="match status" value="1"/>
</dbReference>
<dbReference type="Proteomes" id="UP001213907">
    <property type="component" value="Chromosome"/>
</dbReference>
<keyword evidence="5 9" id="KW-0808">Transferase</keyword>
<dbReference type="InterPro" id="IPR015911">
    <property type="entry name" value="Phosphoglycerate_kinase_CS"/>
</dbReference>
<evidence type="ECO:0000256" key="8">
    <source>
        <dbReference type="ARBA" id="ARBA00022840"/>
    </source>
</evidence>
<keyword evidence="9" id="KW-0963">Cytoplasm</keyword>
<evidence type="ECO:0000313" key="12">
    <source>
        <dbReference type="Proteomes" id="UP001213907"/>
    </source>
</evidence>
<dbReference type="EMBL" id="CP113162">
    <property type="protein sequence ID" value="WEF51066.1"/>
    <property type="molecule type" value="Genomic_DNA"/>
</dbReference>
<dbReference type="InterPro" id="IPR015824">
    <property type="entry name" value="Phosphoglycerate_kinase_N"/>
</dbReference>
<dbReference type="InterPro" id="IPR001576">
    <property type="entry name" value="Phosphoglycerate_kinase"/>
</dbReference>
<evidence type="ECO:0000313" key="11">
    <source>
        <dbReference type="EMBL" id="WEF51066.1"/>
    </source>
</evidence>
<feature type="binding site" evidence="9">
    <location>
        <position position="201"/>
    </location>
    <ligand>
        <name>ATP</name>
        <dbReference type="ChEBI" id="CHEBI:30616"/>
    </ligand>
</feature>
<dbReference type="PANTHER" id="PTHR11406:SF23">
    <property type="entry name" value="PHOSPHOGLYCERATE KINASE 1, CHLOROPLASTIC-RELATED"/>
    <property type="match status" value="1"/>
</dbReference>
<feature type="binding site" evidence="9">
    <location>
        <begin position="353"/>
        <end position="356"/>
    </location>
    <ligand>
        <name>ATP</name>
        <dbReference type="ChEBI" id="CHEBI:30616"/>
    </ligand>
</feature>
<dbReference type="InterPro" id="IPR036043">
    <property type="entry name" value="Phosphoglycerate_kinase_sf"/>
</dbReference>
<evidence type="ECO:0000256" key="2">
    <source>
        <dbReference type="ARBA" id="ARBA00008982"/>
    </source>
</evidence>
<dbReference type="PANTHER" id="PTHR11406">
    <property type="entry name" value="PHOSPHOGLYCERATE KINASE"/>
    <property type="match status" value="1"/>
</dbReference>
<comment type="subunit">
    <text evidence="3 9">Monomer.</text>
</comment>
<keyword evidence="8 9" id="KW-0067">ATP-binding</keyword>
<dbReference type="PROSITE" id="PS00111">
    <property type="entry name" value="PGLYCERATE_KINASE"/>
    <property type="match status" value="1"/>
</dbReference>